<comment type="subunit">
    <text evidence="3">Homodimer.</text>
</comment>
<accession>A0A6A6U2H7</accession>
<name>A0A6A6U2H7_9PEZI</name>
<evidence type="ECO:0000256" key="8">
    <source>
        <dbReference type="RuleBase" id="RU365086"/>
    </source>
</evidence>
<dbReference type="FunFam" id="3.40.630.30:FF:000048">
    <property type="entry name" value="Glucosamine 6-phosphate N-acetyltransferase"/>
    <property type="match status" value="1"/>
</dbReference>
<evidence type="ECO:0000256" key="5">
    <source>
        <dbReference type="ARBA" id="ARBA00022824"/>
    </source>
</evidence>
<dbReference type="Pfam" id="PF00583">
    <property type="entry name" value="Acetyltransf_1"/>
    <property type="match status" value="1"/>
</dbReference>
<dbReference type="InterPro" id="IPR016181">
    <property type="entry name" value="Acyl_CoA_acyltransferase"/>
</dbReference>
<comment type="pathway">
    <text evidence="8">Nucleotide-sugar biosynthesis; UDP-N-acetyl-alpha-D-glucosamine biosynthesis; N-acetyl-alpha-D-glucosamine 1-phosphate from alpha-D-glucosamine 6-phosphate (route I): step 1/2.</text>
</comment>
<dbReference type="PANTHER" id="PTHR13355:SF11">
    <property type="entry name" value="GLUCOSAMINE 6-PHOSPHATE N-ACETYLTRANSFERASE"/>
    <property type="match status" value="1"/>
</dbReference>
<reference evidence="10" key="1">
    <citation type="journal article" date="2020" name="Stud. Mycol.">
        <title>101 Dothideomycetes genomes: a test case for predicting lifestyles and emergence of pathogens.</title>
        <authorList>
            <person name="Haridas S."/>
            <person name="Albert R."/>
            <person name="Binder M."/>
            <person name="Bloem J."/>
            <person name="Labutti K."/>
            <person name="Salamov A."/>
            <person name="Andreopoulos B."/>
            <person name="Baker S."/>
            <person name="Barry K."/>
            <person name="Bills G."/>
            <person name="Bluhm B."/>
            <person name="Cannon C."/>
            <person name="Castanera R."/>
            <person name="Culley D."/>
            <person name="Daum C."/>
            <person name="Ezra D."/>
            <person name="Gonzalez J."/>
            <person name="Henrissat B."/>
            <person name="Kuo A."/>
            <person name="Liang C."/>
            <person name="Lipzen A."/>
            <person name="Lutzoni F."/>
            <person name="Magnuson J."/>
            <person name="Mondo S."/>
            <person name="Nolan M."/>
            <person name="Ohm R."/>
            <person name="Pangilinan J."/>
            <person name="Park H.-J."/>
            <person name="Ramirez L."/>
            <person name="Alfaro M."/>
            <person name="Sun H."/>
            <person name="Tritt A."/>
            <person name="Yoshinaga Y."/>
            <person name="Zwiers L.-H."/>
            <person name="Turgeon B."/>
            <person name="Goodwin S."/>
            <person name="Spatafora J."/>
            <person name="Crous P."/>
            <person name="Grigoriev I."/>
        </authorList>
    </citation>
    <scope>NUCLEOTIDE SEQUENCE</scope>
    <source>
        <strain evidence="10">CBS 115976</strain>
    </source>
</reference>
<proteinExistence type="inferred from homology"/>
<dbReference type="InterPro" id="IPR000182">
    <property type="entry name" value="GNAT_dom"/>
</dbReference>
<dbReference type="OrthoDB" id="10039976at2759"/>
<dbReference type="Proteomes" id="UP000799302">
    <property type="component" value="Unassembled WGS sequence"/>
</dbReference>
<evidence type="ECO:0000256" key="1">
    <source>
        <dbReference type="ARBA" id="ARBA00004184"/>
    </source>
</evidence>
<keyword evidence="7 8" id="KW-0012">Acyltransferase</keyword>
<keyword evidence="5" id="KW-0256">Endoplasmic reticulum</keyword>
<evidence type="ECO:0000259" key="9">
    <source>
        <dbReference type="PROSITE" id="PS51186"/>
    </source>
</evidence>
<dbReference type="GO" id="GO:0005789">
    <property type="term" value="C:endoplasmic reticulum membrane"/>
    <property type="evidence" value="ECO:0007669"/>
    <property type="project" value="UniProtKB-SubCell"/>
</dbReference>
<dbReference type="PANTHER" id="PTHR13355">
    <property type="entry name" value="GLUCOSAMINE 6-PHOSPHATE N-ACETYLTRANSFERASE"/>
    <property type="match status" value="1"/>
</dbReference>
<evidence type="ECO:0000313" key="10">
    <source>
        <dbReference type="EMBL" id="KAF2665473.1"/>
    </source>
</evidence>
<dbReference type="EMBL" id="MU004240">
    <property type="protein sequence ID" value="KAF2665473.1"/>
    <property type="molecule type" value="Genomic_DNA"/>
</dbReference>
<dbReference type="PROSITE" id="PS51186">
    <property type="entry name" value="GNAT"/>
    <property type="match status" value="1"/>
</dbReference>
<comment type="similarity">
    <text evidence="8">Belongs to the acetyltransferase family. GNA1 subfamily.</text>
</comment>
<dbReference type="SUPFAM" id="SSF55729">
    <property type="entry name" value="Acyl-CoA N-acyltransferases (Nat)"/>
    <property type="match status" value="1"/>
</dbReference>
<evidence type="ECO:0000256" key="7">
    <source>
        <dbReference type="ARBA" id="ARBA00023315"/>
    </source>
</evidence>
<dbReference type="EC" id="2.3.1.4" evidence="8"/>
<evidence type="ECO:0000256" key="6">
    <source>
        <dbReference type="ARBA" id="ARBA00023136"/>
    </source>
</evidence>
<evidence type="ECO:0000313" key="11">
    <source>
        <dbReference type="Proteomes" id="UP000799302"/>
    </source>
</evidence>
<evidence type="ECO:0000256" key="4">
    <source>
        <dbReference type="ARBA" id="ARBA00022679"/>
    </source>
</evidence>
<keyword evidence="4 8" id="KW-0808">Transferase</keyword>
<dbReference type="GO" id="GO:0006048">
    <property type="term" value="P:UDP-N-acetylglucosamine biosynthetic process"/>
    <property type="evidence" value="ECO:0007669"/>
    <property type="project" value="UniProtKB-UniRule"/>
</dbReference>
<comment type="subcellular location">
    <subcellularLocation>
        <location evidence="1">Endomembrane system</location>
        <topology evidence="1">Peripheral membrane protein</topology>
    </subcellularLocation>
    <subcellularLocation>
        <location evidence="2">Endoplasmic reticulum membrane</location>
    </subcellularLocation>
</comment>
<feature type="domain" description="N-acetyltransferase" evidence="9">
    <location>
        <begin position="25"/>
        <end position="179"/>
    </location>
</feature>
<dbReference type="CDD" id="cd04301">
    <property type="entry name" value="NAT_SF"/>
    <property type="match status" value="1"/>
</dbReference>
<dbReference type="UniPathway" id="UPA00113">
    <property type="reaction ID" value="UER00529"/>
</dbReference>
<dbReference type="Gene3D" id="3.40.630.30">
    <property type="match status" value="1"/>
</dbReference>
<protein>
    <recommendedName>
        <fullName evidence="8">Glucosamine 6-phosphate N-acetyltransferase</fullName>
        <ecNumber evidence="8">2.3.1.4</ecNumber>
    </recommendedName>
</protein>
<gene>
    <name evidence="10" type="ORF">BT63DRAFT_459051</name>
</gene>
<organism evidence="10 11">
    <name type="scientific">Microthyrium microscopicum</name>
    <dbReference type="NCBI Taxonomy" id="703497"/>
    <lineage>
        <taxon>Eukaryota</taxon>
        <taxon>Fungi</taxon>
        <taxon>Dikarya</taxon>
        <taxon>Ascomycota</taxon>
        <taxon>Pezizomycotina</taxon>
        <taxon>Dothideomycetes</taxon>
        <taxon>Dothideomycetes incertae sedis</taxon>
        <taxon>Microthyriales</taxon>
        <taxon>Microthyriaceae</taxon>
        <taxon>Microthyrium</taxon>
    </lineage>
</organism>
<comment type="catalytic activity">
    <reaction evidence="8">
        <text>D-glucosamine 6-phosphate + acetyl-CoA = N-acetyl-D-glucosamine 6-phosphate + CoA + H(+)</text>
        <dbReference type="Rhea" id="RHEA:10292"/>
        <dbReference type="ChEBI" id="CHEBI:15378"/>
        <dbReference type="ChEBI" id="CHEBI:57287"/>
        <dbReference type="ChEBI" id="CHEBI:57288"/>
        <dbReference type="ChEBI" id="CHEBI:57513"/>
        <dbReference type="ChEBI" id="CHEBI:58725"/>
        <dbReference type="EC" id="2.3.1.4"/>
    </reaction>
</comment>
<evidence type="ECO:0000256" key="2">
    <source>
        <dbReference type="ARBA" id="ARBA00004586"/>
    </source>
</evidence>
<dbReference type="InterPro" id="IPR039143">
    <property type="entry name" value="GNPNAT1-like"/>
</dbReference>
<sequence>MASADALFSPNLVPAAVQESLPDGLIMRPLQRDDYKRGHLEVLKDLAHVGDITESEWIDRFDWMVNANGSYFILVIVDDSQERGRIVGTGTLIVEKKFLFKLGTQGHVEDVGIIKALQGKRLGTKMIEALDHIASQLGCYKTILDCSGTKEHFYVKCGYEKAGTEMHHYYDSEAQKYRV</sequence>
<keyword evidence="6" id="KW-0472">Membrane</keyword>
<dbReference type="GO" id="GO:0004343">
    <property type="term" value="F:glucosamine 6-phosphate N-acetyltransferase activity"/>
    <property type="evidence" value="ECO:0007669"/>
    <property type="project" value="UniProtKB-UniRule"/>
</dbReference>
<evidence type="ECO:0000256" key="3">
    <source>
        <dbReference type="ARBA" id="ARBA00011738"/>
    </source>
</evidence>
<dbReference type="AlphaFoldDB" id="A0A6A6U2H7"/>
<keyword evidence="11" id="KW-1185">Reference proteome</keyword>